<dbReference type="AlphaFoldDB" id="A0A327ZUW9"/>
<organism evidence="1 2">
    <name type="scientific">Macrococcus epidermidis</name>
    <dbReference type="NCBI Taxonomy" id="1902580"/>
    <lineage>
        <taxon>Bacteria</taxon>
        <taxon>Bacillati</taxon>
        <taxon>Bacillota</taxon>
        <taxon>Bacilli</taxon>
        <taxon>Bacillales</taxon>
        <taxon>Staphylococcaceae</taxon>
        <taxon>Macrococcus</taxon>
    </lineage>
</organism>
<accession>A0A327ZUW9</accession>
<dbReference type="EMBL" id="PZJH01000001">
    <property type="protein sequence ID" value="RAK45937.1"/>
    <property type="molecule type" value="Genomic_DNA"/>
</dbReference>
<sequence length="238" mass="27599">MGKRLEFEERFTQAKEEIKSYNEKNYSFEKMTKILKEYIFEFISDINNKQVISLNAVYEYNLAELYHLNSNNQDYHINEFLMTKLLPNYNPLEILSNDSLHYVYVVQRFDGMVCVVGRSQFSTSSKINVQNAINKDSKLSTFNIEIESSIDKIGDLFMTIVPSSPLNLTGTQKLIYKLLNQSEKDFESITKDMKNYYAQAFVIPVKGGKNMADTIESLLGEYLLSKSINILNIDSHLW</sequence>
<dbReference type="Proteomes" id="UP000249808">
    <property type="component" value="Unassembled WGS sequence"/>
</dbReference>
<name>A0A327ZUW9_9STAP</name>
<evidence type="ECO:0000313" key="1">
    <source>
        <dbReference type="EMBL" id="RAK45937.1"/>
    </source>
</evidence>
<reference evidence="1 2" key="1">
    <citation type="journal article" date="2018" name="Front. Microbiol.">
        <title>Description and Comparative Genomics of Macrococcus caseolyticus subsp. hominis subsp. nov., Macrococcus goetzii sp. nov., Macrococcus epidermidis sp. nov., and Macrococcus bohemicus sp. nov., Novel Macrococci From Human Clinical Material With Virulence Potential and Suspected Uptake of Foreign DNA by Natural Transformation.</title>
        <authorList>
            <person name="Maslanova I."/>
            <person name="Wertheimer Z."/>
            <person name="Sedlacek I."/>
            <person name="Svec P."/>
            <person name="Indrakova A."/>
            <person name="Kovarovic V."/>
            <person name="Schumann P."/>
            <person name="Sproer C."/>
            <person name="Kralova S."/>
            <person name="Sedo O."/>
            <person name="Kristofova L."/>
            <person name="Vrbovska V."/>
            <person name="Fuzik T."/>
            <person name="Petras P."/>
            <person name="Zdrahal Z."/>
            <person name="Ruzickova V."/>
            <person name="Doskar J."/>
            <person name="Pantucek R."/>
        </authorList>
    </citation>
    <scope>NUCLEOTIDE SEQUENCE [LARGE SCALE GENOMIC DNA]</scope>
    <source>
        <strain evidence="1 2">01/688</strain>
    </source>
</reference>
<dbReference type="RefSeq" id="WP_111714116.1">
    <property type="nucleotide sequence ID" value="NZ_JBHSSR010000001.1"/>
</dbReference>
<gene>
    <name evidence="1" type="ORF">BHU61_00390</name>
</gene>
<proteinExistence type="predicted"/>
<comment type="caution">
    <text evidence="1">The sequence shown here is derived from an EMBL/GenBank/DDBJ whole genome shotgun (WGS) entry which is preliminary data.</text>
</comment>
<evidence type="ECO:0000313" key="2">
    <source>
        <dbReference type="Proteomes" id="UP000249808"/>
    </source>
</evidence>
<keyword evidence="2" id="KW-1185">Reference proteome</keyword>
<protein>
    <submittedName>
        <fullName evidence="1">Uncharacterized protein</fullName>
    </submittedName>
</protein>